<reference evidence="3" key="1">
    <citation type="journal article" date="2015" name="Nature">
        <title>Complex archaea that bridge the gap between prokaryotes and eukaryotes.</title>
        <authorList>
            <person name="Spang A."/>
            <person name="Saw J.H."/>
            <person name="Jorgensen S.L."/>
            <person name="Zaremba-Niedzwiedzka K."/>
            <person name="Martijn J."/>
            <person name="Lind A.E."/>
            <person name="van Eijk R."/>
            <person name="Schleper C."/>
            <person name="Guy L."/>
            <person name="Ettema T.J."/>
        </authorList>
    </citation>
    <scope>NUCLEOTIDE SEQUENCE</scope>
</reference>
<dbReference type="Pfam" id="PF08327">
    <property type="entry name" value="AHSA1"/>
    <property type="match status" value="1"/>
</dbReference>
<accession>A0A0F9P237</accession>
<dbReference type="AlphaFoldDB" id="A0A0F9P237"/>
<dbReference type="Gene3D" id="3.30.530.20">
    <property type="match status" value="1"/>
</dbReference>
<comment type="caution">
    <text evidence="3">The sequence shown here is derived from an EMBL/GenBank/DDBJ whole genome shotgun (WGS) entry which is preliminary data.</text>
</comment>
<dbReference type="SUPFAM" id="SSF55961">
    <property type="entry name" value="Bet v1-like"/>
    <property type="match status" value="1"/>
</dbReference>
<feature type="domain" description="Activator of Hsp90 ATPase homologue 1/2-like C-terminal" evidence="2">
    <location>
        <begin position="11"/>
        <end position="135"/>
    </location>
</feature>
<dbReference type="InterPro" id="IPR013538">
    <property type="entry name" value="ASHA1/2-like_C"/>
</dbReference>
<evidence type="ECO:0000313" key="3">
    <source>
        <dbReference type="EMBL" id="KKN25870.1"/>
    </source>
</evidence>
<comment type="similarity">
    <text evidence="1">Belongs to the AHA1 family.</text>
</comment>
<proteinExistence type="inferred from homology"/>
<dbReference type="InterPro" id="IPR023393">
    <property type="entry name" value="START-like_dom_sf"/>
</dbReference>
<evidence type="ECO:0000259" key="2">
    <source>
        <dbReference type="Pfam" id="PF08327"/>
    </source>
</evidence>
<gene>
    <name evidence="3" type="ORF">LCGC14_0880320</name>
</gene>
<organism evidence="3">
    <name type="scientific">marine sediment metagenome</name>
    <dbReference type="NCBI Taxonomy" id="412755"/>
    <lineage>
        <taxon>unclassified sequences</taxon>
        <taxon>metagenomes</taxon>
        <taxon>ecological metagenomes</taxon>
    </lineage>
</organism>
<dbReference type="EMBL" id="LAZR01002764">
    <property type="protein sequence ID" value="KKN25870.1"/>
    <property type="molecule type" value="Genomic_DNA"/>
</dbReference>
<name>A0A0F9P237_9ZZZZ</name>
<sequence>MKITIETNVAAPIAHVWQAFNNPDDILQWDTSDDWHTTWASNDLKIGGKLLQRMETTDGGTGFDVAATYTQIKPNRLIEFQMDDGRIVDRMVRLEFIETGTGVTIRQTFAAEPEQPEDQQRSEWQAVLDRFARHAERQYGAS</sequence>
<protein>
    <recommendedName>
        <fullName evidence="2">Activator of Hsp90 ATPase homologue 1/2-like C-terminal domain-containing protein</fullName>
    </recommendedName>
</protein>
<evidence type="ECO:0000256" key="1">
    <source>
        <dbReference type="ARBA" id="ARBA00006817"/>
    </source>
</evidence>